<dbReference type="InterPro" id="IPR050171">
    <property type="entry name" value="MFS_Transporters"/>
</dbReference>
<feature type="transmembrane region" description="Helical" evidence="7">
    <location>
        <begin position="289"/>
        <end position="312"/>
    </location>
</feature>
<dbReference type="EMBL" id="JAFLRJ010000248">
    <property type="protein sequence ID" value="MBO0514960.1"/>
    <property type="molecule type" value="Genomic_DNA"/>
</dbReference>
<dbReference type="InterPro" id="IPR020846">
    <property type="entry name" value="MFS_dom"/>
</dbReference>
<comment type="caution">
    <text evidence="9">The sequence shown here is derived from an EMBL/GenBank/DDBJ whole genome shotgun (WGS) entry which is preliminary data.</text>
</comment>
<evidence type="ECO:0000256" key="2">
    <source>
        <dbReference type="ARBA" id="ARBA00022448"/>
    </source>
</evidence>
<dbReference type="Proteomes" id="UP000664167">
    <property type="component" value="Unassembled WGS sequence"/>
</dbReference>
<evidence type="ECO:0000256" key="4">
    <source>
        <dbReference type="ARBA" id="ARBA00022692"/>
    </source>
</evidence>
<dbReference type="PROSITE" id="PS50850">
    <property type="entry name" value="MFS"/>
    <property type="match status" value="1"/>
</dbReference>
<sequence>MSVLLSFVRNNYASLHGPARTLAVLHFVDSLGGGMFISGSTVYFVVVAGLPPAQVGLGLSLAGLTGFVSSVLMGMAADRVGPRRLLFVTLLAIAGAYCLYPAVGSLPAFFPVVGLIGALEWGSGPLFHTLIMELVPEDDRVSARAALRSLFNVGFSVGALAAAALIGAGGSAMRALPLGNALSFLLAAGLVLRLPAGHVAPPKAERVSRFRALRDTSFLSVIGASSLLALHSAVLLVGIPLWLATSGKLPRSLIPVVFVLNTVLVVLLQVKCAKGSETLEGAVGAARRAGLISAAGCLALVVGSITTAWVAGVFALTAVLLFTFAELWQSSSVFGLGFGLAPESAKGEYLGAFHLHVVVQATVGPALVSFLVIHHGSFGWLAMCLVFLAGTAAVRPAVRWTAGRNRLTAAPVPMVRHG</sequence>
<dbReference type="GO" id="GO:0022857">
    <property type="term" value="F:transmembrane transporter activity"/>
    <property type="evidence" value="ECO:0007669"/>
    <property type="project" value="InterPro"/>
</dbReference>
<evidence type="ECO:0000256" key="6">
    <source>
        <dbReference type="ARBA" id="ARBA00023136"/>
    </source>
</evidence>
<feature type="transmembrane region" description="Helical" evidence="7">
    <location>
        <begin position="85"/>
        <end position="103"/>
    </location>
</feature>
<keyword evidence="2" id="KW-0813">Transport</keyword>
<proteinExistence type="predicted"/>
<dbReference type="PANTHER" id="PTHR23517:SF2">
    <property type="entry name" value="MULTIDRUG RESISTANCE PROTEIN MDTH"/>
    <property type="match status" value="1"/>
</dbReference>
<feature type="transmembrane region" description="Helical" evidence="7">
    <location>
        <begin position="379"/>
        <end position="398"/>
    </location>
</feature>
<name>A0A939F9M6_9ACTN</name>
<dbReference type="PANTHER" id="PTHR23517">
    <property type="entry name" value="RESISTANCE PROTEIN MDTM, PUTATIVE-RELATED-RELATED"/>
    <property type="match status" value="1"/>
</dbReference>
<dbReference type="Gene3D" id="1.20.1250.20">
    <property type="entry name" value="MFS general substrate transporter like domains"/>
    <property type="match status" value="1"/>
</dbReference>
<dbReference type="GO" id="GO:0005886">
    <property type="term" value="C:plasma membrane"/>
    <property type="evidence" value="ECO:0007669"/>
    <property type="project" value="UniProtKB-SubCell"/>
</dbReference>
<feature type="transmembrane region" description="Helical" evidence="7">
    <location>
        <begin position="249"/>
        <end position="268"/>
    </location>
</feature>
<feature type="transmembrane region" description="Helical" evidence="7">
    <location>
        <begin position="175"/>
        <end position="196"/>
    </location>
</feature>
<keyword evidence="3" id="KW-1003">Cell membrane</keyword>
<reference evidence="9" key="1">
    <citation type="submission" date="2021-03" db="EMBL/GenBank/DDBJ databases">
        <title>Streptomyces poriferae sp. nov., a novel marine sponge-derived Actinobacteria species with anti-MRSA activity.</title>
        <authorList>
            <person name="Sandoval-Powers M."/>
            <person name="Kralova S."/>
            <person name="Nguyen G.-S."/>
            <person name="Fawwal D."/>
            <person name="Degnes K."/>
            <person name="Klinkenberg G."/>
            <person name="Sletta H."/>
            <person name="Wentzel A."/>
            <person name="Liles M.R."/>
        </authorList>
    </citation>
    <scope>NUCLEOTIDE SEQUENCE</scope>
    <source>
        <strain evidence="9">DSM 41794</strain>
    </source>
</reference>
<feature type="transmembrane region" description="Helical" evidence="7">
    <location>
        <begin position="52"/>
        <end position="73"/>
    </location>
</feature>
<dbReference type="SUPFAM" id="SSF103473">
    <property type="entry name" value="MFS general substrate transporter"/>
    <property type="match status" value="1"/>
</dbReference>
<dbReference type="Pfam" id="PF07690">
    <property type="entry name" value="MFS_1"/>
    <property type="match status" value="1"/>
</dbReference>
<feature type="transmembrane region" description="Helical" evidence="7">
    <location>
        <begin position="150"/>
        <end position="169"/>
    </location>
</feature>
<evidence type="ECO:0000256" key="7">
    <source>
        <dbReference type="SAM" id="Phobius"/>
    </source>
</evidence>
<feature type="transmembrane region" description="Helical" evidence="7">
    <location>
        <begin position="21"/>
        <end position="46"/>
    </location>
</feature>
<keyword evidence="10" id="KW-1185">Reference proteome</keyword>
<keyword evidence="5 7" id="KW-1133">Transmembrane helix</keyword>
<dbReference type="InterPro" id="IPR011701">
    <property type="entry name" value="MFS"/>
</dbReference>
<evidence type="ECO:0000313" key="10">
    <source>
        <dbReference type="Proteomes" id="UP000664167"/>
    </source>
</evidence>
<feature type="transmembrane region" description="Helical" evidence="7">
    <location>
        <begin position="217"/>
        <end position="243"/>
    </location>
</feature>
<dbReference type="RefSeq" id="WP_206965206.1">
    <property type="nucleotide sequence ID" value="NZ_BAAAJJ010000028.1"/>
</dbReference>
<evidence type="ECO:0000313" key="9">
    <source>
        <dbReference type="EMBL" id="MBO0514960.1"/>
    </source>
</evidence>
<dbReference type="AlphaFoldDB" id="A0A939F9M6"/>
<accession>A0A939F9M6</accession>
<evidence type="ECO:0000256" key="5">
    <source>
        <dbReference type="ARBA" id="ARBA00022989"/>
    </source>
</evidence>
<keyword evidence="6 7" id="KW-0472">Membrane</keyword>
<feature type="domain" description="Major facilitator superfamily (MFS) profile" evidence="8">
    <location>
        <begin position="1"/>
        <end position="205"/>
    </location>
</feature>
<feature type="transmembrane region" description="Helical" evidence="7">
    <location>
        <begin position="109"/>
        <end position="130"/>
    </location>
</feature>
<feature type="transmembrane region" description="Helical" evidence="7">
    <location>
        <begin position="318"/>
        <end position="341"/>
    </location>
</feature>
<evidence type="ECO:0000256" key="1">
    <source>
        <dbReference type="ARBA" id="ARBA00004651"/>
    </source>
</evidence>
<keyword evidence="4 7" id="KW-0812">Transmembrane</keyword>
<evidence type="ECO:0000256" key="3">
    <source>
        <dbReference type="ARBA" id="ARBA00022475"/>
    </source>
</evidence>
<comment type="subcellular location">
    <subcellularLocation>
        <location evidence="1">Cell membrane</location>
        <topology evidence="1">Multi-pass membrane protein</topology>
    </subcellularLocation>
</comment>
<dbReference type="InterPro" id="IPR036259">
    <property type="entry name" value="MFS_trans_sf"/>
</dbReference>
<gene>
    <name evidence="9" type="ORF">J0695_24640</name>
</gene>
<evidence type="ECO:0000259" key="8">
    <source>
        <dbReference type="PROSITE" id="PS50850"/>
    </source>
</evidence>
<protein>
    <submittedName>
        <fullName evidence="9">MFS transporter</fullName>
    </submittedName>
</protein>
<feature type="transmembrane region" description="Helical" evidence="7">
    <location>
        <begin position="353"/>
        <end position="373"/>
    </location>
</feature>
<organism evidence="9 10">
    <name type="scientific">Streptomyces beijiangensis</name>
    <dbReference type="NCBI Taxonomy" id="163361"/>
    <lineage>
        <taxon>Bacteria</taxon>
        <taxon>Bacillati</taxon>
        <taxon>Actinomycetota</taxon>
        <taxon>Actinomycetes</taxon>
        <taxon>Kitasatosporales</taxon>
        <taxon>Streptomycetaceae</taxon>
        <taxon>Streptomyces</taxon>
    </lineage>
</organism>